<evidence type="ECO:0000256" key="1">
    <source>
        <dbReference type="SAM" id="MobiDB-lite"/>
    </source>
</evidence>
<dbReference type="AlphaFoldDB" id="F2RV21"/>
<reference evidence="3" key="1">
    <citation type="journal article" date="2012" name="MBio">
        <title>Comparative genome analysis of Trichophyton rubrum and related dermatophytes reveals candidate genes involved in infection.</title>
        <authorList>
            <person name="Martinez D.A."/>
            <person name="Oliver B.G."/>
            <person name="Graeser Y."/>
            <person name="Goldberg J.M."/>
            <person name="Li W."/>
            <person name="Martinez-Rossi N.M."/>
            <person name="Monod M."/>
            <person name="Shelest E."/>
            <person name="Barton R.C."/>
            <person name="Birch E."/>
            <person name="Brakhage A.A."/>
            <person name="Chen Z."/>
            <person name="Gurr S.J."/>
            <person name="Heiman D."/>
            <person name="Heitman J."/>
            <person name="Kosti I."/>
            <person name="Rossi A."/>
            <person name="Saif S."/>
            <person name="Samalova M."/>
            <person name="Saunders C.W."/>
            <person name="Shea T."/>
            <person name="Summerbell R.C."/>
            <person name="Xu J."/>
            <person name="Young S."/>
            <person name="Zeng Q."/>
            <person name="Birren B.W."/>
            <person name="Cuomo C.A."/>
            <person name="White T.C."/>
        </authorList>
    </citation>
    <scope>NUCLEOTIDE SEQUENCE [LARGE SCALE GENOMIC DNA]</scope>
    <source>
        <strain evidence="3">CBS 112818</strain>
    </source>
</reference>
<gene>
    <name evidence="2" type="ORF">TESG_02562</name>
</gene>
<evidence type="ECO:0000313" key="3">
    <source>
        <dbReference type="Proteomes" id="UP000009172"/>
    </source>
</evidence>
<accession>F2RV21</accession>
<organism evidence="2 3">
    <name type="scientific">Trichophyton tonsurans (strain CBS 112818)</name>
    <name type="common">Scalp ringworm fungus</name>
    <dbReference type="NCBI Taxonomy" id="647933"/>
    <lineage>
        <taxon>Eukaryota</taxon>
        <taxon>Fungi</taxon>
        <taxon>Dikarya</taxon>
        <taxon>Ascomycota</taxon>
        <taxon>Pezizomycotina</taxon>
        <taxon>Eurotiomycetes</taxon>
        <taxon>Eurotiomycetidae</taxon>
        <taxon>Onygenales</taxon>
        <taxon>Arthrodermataceae</taxon>
        <taxon>Trichophyton</taxon>
    </lineage>
</organism>
<protein>
    <submittedName>
        <fullName evidence="2">Uncharacterized protein</fullName>
    </submittedName>
</protein>
<feature type="compositionally biased region" description="Polar residues" evidence="1">
    <location>
        <begin position="35"/>
        <end position="44"/>
    </location>
</feature>
<feature type="compositionally biased region" description="Basic and acidic residues" evidence="1">
    <location>
        <begin position="46"/>
        <end position="60"/>
    </location>
</feature>
<keyword evidence="3" id="KW-1185">Reference proteome</keyword>
<feature type="compositionally biased region" description="Polar residues" evidence="1">
    <location>
        <begin position="62"/>
        <end position="79"/>
    </location>
</feature>
<feature type="region of interest" description="Disordered" evidence="1">
    <location>
        <begin position="1"/>
        <end position="83"/>
    </location>
</feature>
<dbReference type="Proteomes" id="UP000009172">
    <property type="component" value="Unassembled WGS sequence"/>
</dbReference>
<name>F2RV21_TRIT1</name>
<proteinExistence type="predicted"/>
<evidence type="ECO:0000313" key="2">
    <source>
        <dbReference type="EMBL" id="EGD95069.1"/>
    </source>
</evidence>
<dbReference type="HOGENOM" id="CLU_2135337_0_0_1"/>
<sequence length="113" mass="12532">MNSELLRKLLIPTEEQSKNSIDKPCSGSGPKPAKSRQTGTQTRKSSYRDPSWKPEGEEPQHPTATAYQAGQHTNITTSSRAEHPVYLAQEPKQVKQTVAAASNQRWPFASRNS</sequence>
<dbReference type="EMBL" id="GG698486">
    <property type="protein sequence ID" value="EGD95069.1"/>
    <property type="molecule type" value="Genomic_DNA"/>
</dbReference>